<reference evidence="3 5" key="1">
    <citation type="submission" date="2018-02" db="EMBL/GenBank/DDBJ databases">
        <title>Reclassifiation of [Polyangium] brachysporum DSM 7029 as Guopingzhaonella breviflexa gen. nov., sp. nov., a member of the family Comamonadaceae.</title>
        <authorList>
            <person name="Tang B."/>
        </authorList>
    </citation>
    <scope>NUCLEOTIDE SEQUENCE [LARGE SCALE GENOMIC DNA]</scope>
    <source>
        <strain evidence="3 5">DSM 15344</strain>
    </source>
</reference>
<evidence type="ECO:0000256" key="1">
    <source>
        <dbReference type="SAM" id="MobiDB-lite"/>
    </source>
</evidence>
<protein>
    <submittedName>
        <fullName evidence="3">Competence protein TfoX</fullName>
    </submittedName>
    <submittedName>
        <fullName evidence="4">DNA transformation protein</fullName>
    </submittedName>
</protein>
<keyword evidence="5" id="KW-1185">Reference proteome</keyword>
<dbReference type="PANTHER" id="PTHR36121:SF1">
    <property type="entry name" value="PROTEIN SXY"/>
    <property type="match status" value="1"/>
</dbReference>
<dbReference type="SUPFAM" id="SSF159894">
    <property type="entry name" value="YgaC/TfoX-N like"/>
    <property type="match status" value="1"/>
</dbReference>
<dbReference type="Gene3D" id="3.30.1460.30">
    <property type="entry name" value="YgaC/TfoX-N like chaperone"/>
    <property type="match status" value="1"/>
</dbReference>
<dbReference type="InterPro" id="IPR047525">
    <property type="entry name" value="TfoX-like"/>
</dbReference>
<dbReference type="PANTHER" id="PTHR36121">
    <property type="entry name" value="PROTEIN SXY"/>
    <property type="match status" value="1"/>
</dbReference>
<dbReference type="Proteomes" id="UP000239406">
    <property type="component" value="Unassembled WGS sequence"/>
</dbReference>
<evidence type="ECO:0000313" key="6">
    <source>
        <dbReference type="Proteomes" id="UP000294772"/>
    </source>
</evidence>
<evidence type="ECO:0000313" key="3">
    <source>
        <dbReference type="EMBL" id="PPE68589.1"/>
    </source>
</evidence>
<comment type="caution">
    <text evidence="3">The sequence shown here is derived from an EMBL/GenBank/DDBJ whole genome shotgun (WGS) entry which is preliminary data.</text>
</comment>
<dbReference type="Pfam" id="PF04993">
    <property type="entry name" value="TfoX_N"/>
    <property type="match status" value="1"/>
</dbReference>
<organism evidence="3 5">
    <name type="scientific">Caldimonas thermodepolymerans</name>
    <dbReference type="NCBI Taxonomy" id="215580"/>
    <lineage>
        <taxon>Bacteria</taxon>
        <taxon>Pseudomonadati</taxon>
        <taxon>Pseudomonadota</taxon>
        <taxon>Betaproteobacteria</taxon>
        <taxon>Burkholderiales</taxon>
        <taxon>Sphaerotilaceae</taxon>
        <taxon>Caldimonas</taxon>
    </lineage>
</organism>
<dbReference type="EMBL" id="PSNY01000023">
    <property type="protein sequence ID" value="PPE68589.1"/>
    <property type="molecule type" value="Genomic_DNA"/>
</dbReference>
<evidence type="ECO:0000313" key="4">
    <source>
        <dbReference type="EMBL" id="TCP08351.1"/>
    </source>
</evidence>
<evidence type="ECO:0000313" key="5">
    <source>
        <dbReference type="Proteomes" id="UP000239406"/>
    </source>
</evidence>
<dbReference type="RefSeq" id="WP_104358780.1">
    <property type="nucleotide sequence ID" value="NZ_CALFFA010000006.1"/>
</dbReference>
<dbReference type="EMBL" id="SLXF01000003">
    <property type="protein sequence ID" value="TCP08351.1"/>
    <property type="molecule type" value="Genomic_DNA"/>
</dbReference>
<feature type="region of interest" description="Disordered" evidence="1">
    <location>
        <begin position="118"/>
        <end position="140"/>
    </location>
</feature>
<dbReference type="InterPro" id="IPR007076">
    <property type="entry name" value="TfoX_N"/>
</dbReference>
<accession>A0A2S5T0Z3</accession>
<gene>
    <name evidence="3" type="ORF">C1702_16310</name>
    <name evidence="4" type="ORF">EV676_103384</name>
</gene>
<feature type="domain" description="TfoX N-terminal" evidence="2">
    <location>
        <begin position="20"/>
        <end position="112"/>
    </location>
</feature>
<sequence length="140" mass="15282">MATLARTSSPHDEYTEHCLELLGSLGPCQVLRMFGGHGIYLDGLMFGLIAGERLYLKVDAQTRPQWEAAGGEPFVFTARGRLVATSYYTPPDEAMESPALMRPWARLALEAALRARAAKPALRKSSTAAQGRARPRGAKH</sequence>
<name>A0A2S5T0Z3_9BURK</name>
<dbReference type="AlphaFoldDB" id="A0A2S5T0Z3"/>
<dbReference type="Proteomes" id="UP000294772">
    <property type="component" value="Unassembled WGS sequence"/>
</dbReference>
<proteinExistence type="predicted"/>
<evidence type="ECO:0000259" key="2">
    <source>
        <dbReference type="Pfam" id="PF04993"/>
    </source>
</evidence>
<dbReference type="OrthoDB" id="8687154at2"/>
<reference evidence="4 6" key="2">
    <citation type="submission" date="2019-03" db="EMBL/GenBank/DDBJ databases">
        <title>Genomic Encyclopedia of Type Strains, Phase IV (KMG-IV): sequencing the most valuable type-strain genomes for metagenomic binning, comparative biology and taxonomic classification.</title>
        <authorList>
            <person name="Goeker M."/>
        </authorList>
    </citation>
    <scope>NUCLEOTIDE SEQUENCE [LARGE SCALE GENOMIC DNA]</scope>
    <source>
        <strain evidence="4 6">DSM 15264</strain>
    </source>
</reference>